<dbReference type="STRING" id="697281.Mahau_1742"/>
<keyword evidence="4 6" id="KW-0808">Transferase</keyword>
<keyword evidence="6" id="KW-0028">Amino-acid biosynthesis</keyword>
<dbReference type="InterPro" id="IPR015421">
    <property type="entry name" value="PyrdxlP-dep_Trfase_major"/>
</dbReference>
<dbReference type="InterPro" id="IPR015424">
    <property type="entry name" value="PyrdxlP-dep_Trfase"/>
</dbReference>
<dbReference type="KEGG" id="mas:Mahau_1742"/>
<dbReference type="GO" id="GO:0030170">
    <property type="term" value="F:pyridoxal phosphate binding"/>
    <property type="evidence" value="ECO:0007669"/>
    <property type="project" value="InterPro"/>
</dbReference>
<sequence length="360" mass="40244">MLKPREVIPKMKPYIPGKPIGDVKRELGLQNVIKLASNENPLGCSPLAKKAISDMMGELAIYPDGNCTELRQAMVKKLNVKPEQLIFGNGSDEIVELISHVYIEPGDQALIGNVTFSEYQASVELMGGQCIEVPLKNHTFDLDAFYSAITDKTKVIWLCNPNNPTGTIYSGVKQLEFIDAVPKNILVVIDEAYNEYTDDPSYPESINLVDRYDNIIVLRTFSKIYGLASLRLGYGIANPAIIDLLNRIRAPFNVNSVAQSAALAALEDRDFLSKSKQNNDEGKKYLYAAFDEMGLEYIPTQANFIMVNVDRDSRQIFRDLLTHGIIVRSGEIFKMDNWIRVTIGTPEQNEAFISALKEVL</sequence>
<accession>F4A089</accession>
<gene>
    <name evidence="6" type="primary">hisC</name>
    <name evidence="8" type="ordered locus">Mahau_1742</name>
</gene>
<reference evidence="8 9" key="2">
    <citation type="journal article" date="2011" name="Stand. Genomic Sci.">
        <title>Complete genome sequence of Mahella australiensis type strain (50-1 BON).</title>
        <authorList>
            <person name="Sikorski J."/>
            <person name="Teshima H."/>
            <person name="Nolan M."/>
            <person name="Lucas S."/>
            <person name="Hammon N."/>
            <person name="Deshpande S."/>
            <person name="Cheng J.F."/>
            <person name="Pitluck S."/>
            <person name="Liolios K."/>
            <person name="Pagani I."/>
            <person name="Ivanova N."/>
            <person name="Huntemann M."/>
            <person name="Mavromatis K."/>
            <person name="Ovchinikova G."/>
            <person name="Pati A."/>
            <person name="Tapia R."/>
            <person name="Han C."/>
            <person name="Goodwin L."/>
            <person name="Chen A."/>
            <person name="Palaniappan K."/>
            <person name="Land M."/>
            <person name="Hauser L."/>
            <person name="Ngatchou-Djao O.D."/>
            <person name="Rohde M."/>
            <person name="Pukall R."/>
            <person name="Spring S."/>
            <person name="Abt B."/>
            <person name="Goker M."/>
            <person name="Detter J.C."/>
            <person name="Woyke T."/>
            <person name="Bristow J."/>
            <person name="Markowitz V."/>
            <person name="Hugenholtz P."/>
            <person name="Eisen J.A."/>
            <person name="Kyrpides N.C."/>
            <person name="Klenk H.P."/>
            <person name="Lapidus A."/>
        </authorList>
    </citation>
    <scope>NUCLEOTIDE SEQUENCE [LARGE SCALE GENOMIC DNA]</scope>
    <source>
        <strain evidence="9">DSM 15567 / CIP 107919 / 50-1 BON</strain>
    </source>
</reference>
<comment type="pathway">
    <text evidence="6">Amino-acid biosynthesis; L-histidine biosynthesis; L-histidine from 5-phospho-alpha-D-ribose 1-diphosphate: step 7/9.</text>
</comment>
<dbReference type="CDD" id="cd00609">
    <property type="entry name" value="AAT_like"/>
    <property type="match status" value="1"/>
</dbReference>
<dbReference type="Gene3D" id="3.40.640.10">
    <property type="entry name" value="Type I PLP-dependent aspartate aminotransferase-like (Major domain)"/>
    <property type="match status" value="1"/>
</dbReference>
<evidence type="ECO:0000256" key="3">
    <source>
        <dbReference type="ARBA" id="ARBA00022576"/>
    </source>
</evidence>
<keyword evidence="6" id="KW-0368">Histidine biosynthesis</keyword>
<dbReference type="InterPro" id="IPR015422">
    <property type="entry name" value="PyrdxlP-dep_Trfase_small"/>
</dbReference>
<keyword evidence="3 6" id="KW-0032">Aminotransferase</keyword>
<evidence type="ECO:0000256" key="2">
    <source>
        <dbReference type="ARBA" id="ARBA00011738"/>
    </source>
</evidence>
<organism evidence="8 9">
    <name type="scientific">Mahella australiensis (strain DSM 15567 / CIP 107919 / 50-1 BON)</name>
    <dbReference type="NCBI Taxonomy" id="697281"/>
    <lineage>
        <taxon>Bacteria</taxon>
        <taxon>Bacillati</taxon>
        <taxon>Bacillota</taxon>
        <taxon>Clostridia</taxon>
        <taxon>Thermoanaerobacterales</taxon>
        <taxon>Thermoanaerobacterales Family IV. Incertae Sedis</taxon>
        <taxon>Mahella</taxon>
    </lineage>
</organism>
<dbReference type="UniPathway" id="UPA00031">
    <property type="reaction ID" value="UER00012"/>
</dbReference>
<dbReference type="EMBL" id="CP002360">
    <property type="protein sequence ID" value="AEE96923.1"/>
    <property type="molecule type" value="Genomic_DNA"/>
</dbReference>
<protein>
    <recommendedName>
        <fullName evidence="6">Histidinol-phosphate aminotransferase</fullName>
        <ecNumber evidence="6">2.6.1.9</ecNumber>
    </recommendedName>
    <alternativeName>
        <fullName evidence="6">Imidazole acetol-phosphate transaminase</fullName>
    </alternativeName>
</protein>
<comment type="subunit">
    <text evidence="2 6">Homodimer.</text>
</comment>
<comment type="cofactor">
    <cofactor evidence="1 6">
        <name>pyridoxal 5'-phosphate</name>
        <dbReference type="ChEBI" id="CHEBI:597326"/>
    </cofactor>
</comment>
<evidence type="ECO:0000256" key="6">
    <source>
        <dbReference type="HAMAP-Rule" id="MF_01023"/>
    </source>
</evidence>
<dbReference type="EC" id="2.6.1.9" evidence="6"/>
<dbReference type="GO" id="GO:0004400">
    <property type="term" value="F:histidinol-phosphate transaminase activity"/>
    <property type="evidence" value="ECO:0007669"/>
    <property type="project" value="UniProtKB-UniRule"/>
</dbReference>
<name>F4A089_MAHA5</name>
<comment type="catalytic activity">
    <reaction evidence="6">
        <text>L-histidinol phosphate + 2-oxoglutarate = 3-(imidazol-4-yl)-2-oxopropyl phosphate + L-glutamate</text>
        <dbReference type="Rhea" id="RHEA:23744"/>
        <dbReference type="ChEBI" id="CHEBI:16810"/>
        <dbReference type="ChEBI" id="CHEBI:29985"/>
        <dbReference type="ChEBI" id="CHEBI:57766"/>
        <dbReference type="ChEBI" id="CHEBI:57980"/>
        <dbReference type="EC" id="2.6.1.9"/>
    </reaction>
</comment>
<comment type="similarity">
    <text evidence="6">Belongs to the class-II pyridoxal-phosphate-dependent aminotransferase family. Histidinol-phosphate aminotransferase subfamily.</text>
</comment>
<evidence type="ECO:0000313" key="8">
    <source>
        <dbReference type="EMBL" id="AEE96923.1"/>
    </source>
</evidence>
<reference evidence="9" key="1">
    <citation type="submission" date="2010-11" db="EMBL/GenBank/DDBJ databases">
        <title>The complete genome of Mahella australiensis DSM 15567.</title>
        <authorList>
            <consortium name="US DOE Joint Genome Institute (JGI-PGF)"/>
            <person name="Lucas S."/>
            <person name="Copeland A."/>
            <person name="Lapidus A."/>
            <person name="Bruce D."/>
            <person name="Goodwin L."/>
            <person name="Pitluck S."/>
            <person name="Kyrpides N."/>
            <person name="Mavromatis K."/>
            <person name="Pagani I."/>
            <person name="Ivanova N."/>
            <person name="Teshima H."/>
            <person name="Brettin T."/>
            <person name="Detter J.C."/>
            <person name="Han C."/>
            <person name="Tapia R."/>
            <person name="Land M."/>
            <person name="Hauser L."/>
            <person name="Markowitz V."/>
            <person name="Cheng J.-F."/>
            <person name="Hugenholtz P."/>
            <person name="Woyke T."/>
            <person name="Wu D."/>
            <person name="Spring S."/>
            <person name="Pukall R."/>
            <person name="Steenblock K."/>
            <person name="Schneider S."/>
            <person name="Klenk H.-P."/>
            <person name="Eisen J.A."/>
        </authorList>
    </citation>
    <scope>NUCLEOTIDE SEQUENCE [LARGE SCALE GENOMIC DNA]</scope>
    <source>
        <strain evidence="9">DSM 15567 / CIP 107919 / 50-1 BON</strain>
    </source>
</reference>
<dbReference type="HAMAP" id="MF_01023">
    <property type="entry name" value="HisC_aminotrans_2"/>
    <property type="match status" value="1"/>
</dbReference>
<dbReference type="HOGENOM" id="CLU_017584_3_3_9"/>
<proteinExistence type="inferred from homology"/>
<dbReference type="eggNOG" id="COG0079">
    <property type="taxonomic scope" value="Bacteria"/>
</dbReference>
<evidence type="ECO:0000259" key="7">
    <source>
        <dbReference type="Pfam" id="PF00155"/>
    </source>
</evidence>
<dbReference type="InterPro" id="IPR004839">
    <property type="entry name" value="Aminotransferase_I/II_large"/>
</dbReference>
<dbReference type="GO" id="GO:0000105">
    <property type="term" value="P:L-histidine biosynthetic process"/>
    <property type="evidence" value="ECO:0007669"/>
    <property type="project" value="UniProtKB-UniRule"/>
</dbReference>
<dbReference type="InterPro" id="IPR050106">
    <property type="entry name" value="HistidinolP_aminotransfase"/>
</dbReference>
<dbReference type="NCBIfam" id="TIGR01141">
    <property type="entry name" value="hisC"/>
    <property type="match status" value="1"/>
</dbReference>
<evidence type="ECO:0000256" key="5">
    <source>
        <dbReference type="ARBA" id="ARBA00022898"/>
    </source>
</evidence>
<dbReference type="SUPFAM" id="SSF53383">
    <property type="entry name" value="PLP-dependent transferases"/>
    <property type="match status" value="1"/>
</dbReference>
<dbReference type="PANTHER" id="PTHR43643">
    <property type="entry name" value="HISTIDINOL-PHOSPHATE AMINOTRANSFERASE 2"/>
    <property type="match status" value="1"/>
</dbReference>
<evidence type="ECO:0000256" key="4">
    <source>
        <dbReference type="ARBA" id="ARBA00022679"/>
    </source>
</evidence>
<keyword evidence="5 6" id="KW-0663">Pyridoxal phosphate</keyword>
<dbReference type="Proteomes" id="UP000008457">
    <property type="component" value="Chromosome"/>
</dbReference>
<evidence type="ECO:0000313" key="9">
    <source>
        <dbReference type="Proteomes" id="UP000008457"/>
    </source>
</evidence>
<dbReference type="Gene3D" id="3.90.1150.10">
    <property type="entry name" value="Aspartate Aminotransferase, domain 1"/>
    <property type="match status" value="1"/>
</dbReference>
<feature type="domain" description="Aminotransferase class I/classII large" evidence="7">
    <location>
        <begin position="31"/>
        <end position="356"/>
    </location>
</feature>
<dbReference type="InterPro" id="IPR005861">
    <property type="entry name" value="HisP_aminotrans"/>
</dbReference>
<evidence type="ECO:0000256" key="1">
    <source>
        <dbReference type="ARBA" id="ARBA00001933"/>
    </source>
</evidence>
<dbReference type="Pfam" id="PF00155">
    <property type="entry name" value="Aminotran_1_2"/>
    <property type="match status" value="1"/>
</dbReference>
<keyword evidence="9" id="KW-1185">Reference proteome</keyword>
<feature type="modified residue" description="N6-(pyridoxal phosphate)lysine" evidence="6">
    <location>
        <position position="223"/>
    </location>
</feature>
<dbReference type="AlphaFoldDB" id="F4A089"/>
<dbReference type="PANTHER" id="PTHR43643:SF3">
    <property type="entry name" value="HISTIDINOL-PHOSPHATE AMINOTRANSFERASE"/>
    <property type="match status" value="1"/>
</dbReference>